<sequence length="1148" mass="133089">MMMEKKQKAFLRWSLVLMGEEWTGKSWAGNNILGRNAFDVKSNTEHVMQDFMVNNGRYVTVVDTPGWDSKCNPDAPLQILQKAYSSALCKEFHILLLIIPICLNQEWNEKFAQRMLDVIGHFNNDMRNHTMLLFTRSSHLQSTGLEGYLKGSGKPIQSLVKQFEHRYYVLNDSTKNNHRKFRELMEKIEQMVQENRGQTLQLVTRKQEVGAIRLHAVDTLINSQLMQGCSKMEGCSSVGDYTFKSLRPTEKYGPPSPFEQSDVLEETGMDRIPVSNKDLIGLFIISLYLFVEVLYLVYKTKAASRETGDQTMNALDSGFVGSQHEQTKENQREFNSLLWQIGNDRPQGTDEEKIQCGKLENDEEMPLHSTGGRDCEMEKGEDEGEAEGEEKVLRQQCQEGDDIELPQRVLKGEGKDEEELQQQCQKGKDDEFPQHIQTGEEADEEEIPQQCLKGDDDKLPQQMIGTTEMVPHQSQLRKRNKITQHGCNPGGKNTPQQRKRANADHTLQNKKQDRPKQSKRHKNLKISKHVFKDVKGKPQDIKRSFKTKKHRYIFLGCRKITEKGMTESYPNAADWRLIKRYNNATVLGVIKRYPSIICWMIIKRYPKATCCQMVKRYHSATFWGTTKQYPNIACWGMIKEIHQCGSLKGDKQIPQCNGEKDNEEKPQYNMVGHDKQIPQCNKYKREENRPQYTRSRDGEEVPQCIRGKDNEEIPQYNRDKNNEEIPQTKKYKNNEEIPQNTWPGNEKDIPQMTRDKGNNDVPQNNSVGHDKEMPQCNRFRDDDMPNYSRLGHNKDKPQCNKYKHKENIPQCTRSGGGKEVVQCNRGKYNKEILKCTRCKNNEEIPQTKKYKNNEEIPQNTWPGNEKDIPQMTRDKGNNDVPQCNIDEDNEDYRQDNSLGDNKVIPQFTWCRDNEEIPTHNRRTDHKEEHQDKRKWDNAVKQQKRKTAQDHEKILRNKKHDQDDEIPQPSKKLEGKKIPKEYRKTDNEIPQYSRKGNVKEAPQLTKDGDEDTGPPGGFRKLRRTKSLERFDVFNIAEDEDSRPPWGIWKLRRTKSLERLNEFKKDGDEDTGPPGGFRKLRRTKSLEQFDVFNMAQAQWIIRLHTTLSSTSASFTPTTCMSSLTTSMNLLLGLPLFLLPGGSILSILLPI</sequence>
<dbReference type="Proteomes" id="UP001205998">
    <property type="component" value="Unassembled WGS sequence"/>
</dbReference>
<feature type="region of interest" description="Disordered" evidence="4">
    <location>
        <begin position="363"/>
        <end position="409"/>
    </location>
</feature>
<dbReference type="PROSITE" id="PS51720">
    <property type="entry name" value="G_AIG1"/>
    <property type="match status" value="1"/>
</dbReference>
<dbReference type="AlphaFoldDB" id="A0AAD5B551"/>
<evidence type="ECO:0000256" key="2">
    <source>
        <dbReference type="ARBA" id="ARBA00022741"/>
    </source>
</evidence>
<feature type="compositionally biased region" description="Basic and acidic residues" evidence="4">
    <location>
        <begin position="658"/>
        <end position="676"/>
    </location>
</feature>
<feature type="domain" description="AIG1-type G" evidence="6">
    <location>
        <begin position="10"/>
        <end position="209"/>
    </location>
</feature>
<dbReference type="Gene3D" id="3.40.50.300">
    <property type="entry name" value="P-loop containing nucleotide triphosphate hydrolases"/>
    <property type="match status" value="1"/>
</dbReference>
<evidence type="ECO:0000313" key="7">
    <source>
        <dbReference type="EMBL" id="KAI5627324.1"/>
    </source>
</evidence>
<evidence type="ECO:0000256" key="5">
    <source>
        <dbReference type="SAM" id="Phobius"/>
    </source>
</evidence>
<dbReference type="InterPro" id="IPR027417">
    <property type="entry name" value="P-loop_NTPase"/>
</dbReference>
<organism evidence="7 8">
    <name type="scientific">Silurus asotus</name>
    <name type="common">Amur catfish</name>
    <name type="synonym">Parasilurus asotus</name>
    <dbReference type="NCBI Taxonomy" id="30991"/>
    <lineage>
        <taxon>Eukaryota</taxon>
        <taxon>Metazoa</taxon>
        <taxon>Chordata</taxon>
        <taxon>Craniata</taxon>
        <taxon>Vertebrata</taxon>
        <taxon>Euteleostomi</taxon>
        <taxon>Actinopterygii</taxon>
        <taxon>Neopterygii</taxon>
        <taxon>Teleostei</taxon>
        <taxon>Ostariophysi</taxon>
        <taxon>Siluriformes</taxon>
        <taxon>Siluridae</taxon>
        <taxon>Silurus</taxon>
    </lineage>
</organism>
<protein>
    <submittedName>
        <fullName evidence="7">GTPase IMAP family member 4 isoform X2</fullName>
    </submittedName>
</protein>
<feature type="compositionally biased region" description="Basic and acidic residues" evidence="4">
    <location>
        <begin position="970"/>
        <end position="986"/>
    </location>
</feature>
<proteinExistence type="inferred from homology"/>
<evidence type="ECO:0000256" key="1">
    <source>
        <dbReference type="ARBA" id="ARBA00008535"/>
    </source>
</evidence>
<feature type="compositionally biased region" description="Polar residues" evidence="4">
    <location>
        <begin position="483"/>
        <end position="496"/>
    </location>
</feature>
<feature type="compositionally biased region" description="Basic and acidic residues" evidence="4">
    <location>
        <begin position="768"/>
        <end position="783"/>
    </location>
</feature>
<comment type="caution">
    <text evidence="7">The sequence shown here is derived from an EMBL/GenBank/DDBJ whole genome shotgun (WGS) entry which is preliminary data.</text>
</comment>
<feature type="compositionally biased region" description="Acidic residues" evidence="4">
    <location>
        <begin position="379"/>
        <end position="388"/>
    </location>
</feature>
<feature type="compositionally biased region" description="Basic and acidic residues" evidence="4">
    <location>
        <begin position="924"/>
        <end position="937"/>
    </location>
</feature>
<feature type="region of interest" description="Disordered" evidence="4">
    <location>
        <begin position="468"/>
        <end position="524"/>
    </location>
</feature>
<evidence type="ECO:0000313" key="8">
    <source>
        <dbReference type="Proteomes" id="UP001205998"/>
    </source>
</evidence>
<keyword evidence="3" id="KW-0342">GTP-binding</keyword>
<feature type="compositionally biased region" description="Basic and acidic residues" evidence="4">
    <location>
        <begin position="706"/>
        <end position="735"/>
    </location>
</feature>
<feature type="transmembrane region" description="Helical" evidence="5">
    <location>
        <begin position="279"/>
        <end position="298"/>
    </location>
</feature>
<name>A0AAD5B551_SILAS</name>
<reference evidence="7" key="1">
    <citation type="submission" date="2018-07" db="EMBL/GenBank/DDBJ databases">
        <title>Comparative genomics of catfishes provides insights into carnivory and benthic adaptation.</title>
        <authorList>
            <person name="Zhang Y."/>
            <person name="Wang D."/>
            <person name="Peng Z."/>
            <person name="Zheng S."/>
            <person name="Shao F."/>
            <person name="Tao W."/>
        </authorList>
    </citation>
    <scope>NUCLEOTIDE SEQUENCE</scope>
    <source>
        <strain evidence="7">Chongqing</strain>
    </source>
</reference>
<keyword evidence="5" id="KW-0812">Transmembrane</keyword>
<keyword evidence="8" id="KW-1185">Reference proteome</keyword>
<feature type="region of interest" description="Disordered" evidence="4">
    <location>
        <begin position="440"/>
        <end position="459"/>
    </location>
</feature>
<feature type="region of interest" description="Disordered" evidence="4">
    <location>
        <begin position="844"/>
        <end position="1021"/>
    </location>
</feature>
<keyword evidence="2" id="KW-0547">Nucleotide-binding</keyword>
<dbReference type="EMBL" id="MU550780">
    <property type="protein sequence ID" value="KAI5627324.1"/>
    <property type="molecule type" value="Genomic_DNA"/>
</dbReference>
<dbReference type="InterPro" id="IPR045058">
    <property type="entry name" value="GIMA/IAN/Toc"/>
</dbReference>
<keyword evidence="5" id="KW-0472">Membrane</keyword>
<accession>A0AAD5B551</accession>
<dbReference type="InterPro" id="IPR006703">
    <property type="entry name" value="G_AIG1"/>
</dbReference>
<dbReference type="Pfam" id="PF04548">
    <property type="entry name" value="AIG1"/>
    <property type="match status" value="1"/>
</dbReference>
<dbReference type="SUPFAM" id="SSF52540">
    <property type="entry name" value="P-loop containing nucleoside triphosphate hydrolases"/>
    <property type="match status" value="1"/>
</dbReference>
<evidence type="ECO:0000259" key="6">
    <source>
        <dbReference type="PROSITE" id="PS51720"/>
    </source>
</evidence>
<feature type="region of interest" description="Disordered" evidence="4">
    <location>
        <begin position="652"/>
        <end position="801"/>
    </location>
</feature>
<dbReference type="PANTHER" id="PTHR10903:SF168">
    <property type="entry name" value="GTPASE IMAP FAMILY MEMBER 4-RELATED"/>
    <property type="match status" value="1"/>
</dbReference>
<dbReference type="GO" id="GO:0005525">
    <property type="term" value="F:GTP binding"/>
    <property type="evidence" value="ECO:0007669"/>
    <property type="project" value="UniProtKB-KW"/>
</dbReference>
<feature type="compositionally biased region" description="Basic and acidic residues" evidence="4">
    <location>
        <begin position="864"/>
        <end position="877"/>
    </location>
</feature>
<keyword evidence="5" id="KW-1133">Transmembrane helix</keyword>
<gene>
    <name evidence="7" type="ORF">C0J50_13107</name>
</gene>
<comment type="similarity">
    <text evidence="1">Belongs to the TRAFAC class TrmE-Era-EngA-EngB-Septin-like GTPase superfamily. AIG1/Toc34/Toc159-like paraseptin GTPase family. IAN subfamily.</text>
</comment>
<evidence type="ECO:0000256" key="4">
    <source>
        <dbReference type="SAM" id="MobiDB-lite"/>
    </source>
</evidence>
<feature type="compositionally biased region" description="Basic and acidic residues" evidence="4">
    <location>
        <begin position="844"/>
        <end position="854"/>
    </location>
</feature>
<dbReference type="PANTHER" id="PTHR10903">
    <property type="entry name" value="GTPASE, IMAP FAMILY MEMBER-RELATED"/>
    <property type="match status" value="1"/>
</dbReference>
<feature type="compositionally biased region" description="Basic and acidic residues" evidence="4">
    <location>
        <begin position="683"/>
        <end position="699"/>
    </location>
</feature>
<evidence type="ECO:0000256" key="3">
    <source>
        <dbReference type="ARBA" id="ARBA00023134"/>
    </source>
</evidence>
<feature type="compositionally biased region" description="Basic and acidic residues" evidence="4">
    <location>
        <begin position="745"/>
        <end position="758"/>
    </location>
</feature>